<keyword evidence="2" id="KW-1185">Reference proteome</keyword>
<proteinExistence type="predicted"/>
<protein>
    <submittedName>
        <fullName evidence="1">DgyrCDS13176</fullName>
    </submittedName>
</protein>
<evidence type="ECO:0000313" key="1">
    <source>
        <dbReference type="EMBL" id="CAD5124931.1"/>
    </source>
</evidence>
<sequence>MENKERRPSRESLAIISGVNRQSNNRLSYLNQTLLNFNPDANSTILNQPCLDNDENMKKDKKRGRSRVSFCPNPMVKIVETTGSLEDKMDIESYSKSRLEATTKPVMTDKTNLSVMSMSSDVVPELSTCTFTQDSMDISSFSEKTIESNQFLEMMRKNSDAGSCLLSPNKTKYTRMSMELTRTSEEKLEKTSILEIKKSNHFLKEIDRMEKTVGTQKMIYEAMICRLFVNVLIKSAITKGDLELIESYKIDKRFISSFLKVKLLENPFLILESIECDEPYIFCMKLLNSTIGLFIKLDKSPADEENLQSWNFSKLLKCSRHFCDFVGGKKIEKIKLWHSNPDLIKDTREKSNFMAIVKKCYSIAENPPIKQAYDLPKMIIELSTVVEQGKRFK</sequence>
<reference evidence="1 2" key="1">
    <citation type="submission" date="2020-08" db="EMBL/GenBank/DDBJ databases">
        <authorList>
            <person name="Hejnol A."/>
        </authorList>
    </citation>
    <scope>NUCLEOTIDE SEQUENCE [LARGE SCALE GENOMIC DNA]</scope>
</reference>
<evidence type="ECO:0000313" key="2">
    <source>
        <dbReference type="Proteomes" id="UP000549394"/>
    </source>
</evidence>
<accession>A0A7I8W9W2</accession>
<name>A0A7I8W9W2_9ANNE</name>
<dbReference type="EMBL" id="CAJFCJ010000024">
    <property type="protein sequence ID" value="CAD5124931.1"/>
    <property type="molecule type" value="Genomic_DNA"/>
</dbReference>
<dbReference type="AlphaFoldDB" id="A0A7I8W9W2"/>
<organism evidence="1 2">
    <name type="scientific">Dimorphilus gyrociliatus</name>
    <dbReference type="NCBI Taxonomy" id="2664684"/>
    <lineage>
        <taxon>Eukaryota</taxon>
        <taxon>Metazoa</taxon>
        <taxon>Spiralia</taxon>
        <taxon>Lophotrochozoa</taxon>
        <taxon>Annelida</taxon>
        <taxon>Polychaeta</taxon>
        <taxon>Polychaeta incertae sedis</taxon>
        <taxon>Dinophilidae</taxon>
        <taxon>Dimorphilus</taxon>
    </lineage>
</organism>
<dbReference type="Proteomes" id="UP000549394">
    <property type="component" value="Unassembled WGS sequence"/>
</dbReference>
<comment type="caution">
    <text evidence="1">The sequence shown here is derived from an EMBL/GenBank/DDBJ whole genome shotgun (WGS) entry which is preliminary data.</text>
</comment>
<gene>
    <name evidence="1" type="ORF">DGYR_LOCUS12403</name>
</gene>